<dbReference type="Proteomes" id="UP000242470">
    <property type="component" value="Unassembled WGS sequence"/>
</dbReference>
<proteinExistence type="predicted"/>
<comment type="caution">
    <text evidence="3">The sequence shown here is derived from an EMBL/GenBank/DDBJ whole genome shotgun (WGS) entry which is preliminary data.</text>
</comment>
<organism evidence="3 4">
    <name type="scientific">Staphylococcus auricularis</name>
    <dbReference type="NCBI Taxonomy" id="29379"/>
    <lineage>
        <taxon>Bacteria</taxon>
        <taxon>Bacillati</taxon>
        <taxon>Bacillota</taxon>
        <taxon>Bacilli</taxon>
        <taxon>Bacillales</taxon>
        <taxon>Staphylococcaceae</taxon>
        <taxon>Staphylococcus</taxon>
    </lineage>
</organism>
<dbReference type="EMBL" id="JAUHQC010000006">
    <property type="protein sequence ID" value="MDN4532553.1"/>
    <property type="molecule type" value="Genomic_DNA"/>
</dbReference>
<reference evidence="2" key="2">
    <citation type="submission" date="2023-07" db="EMBL/GenBank/DDBJ databases">
        <title>Evaluation of the beneficial properties of pineapple isolates.</title>
        <authorList>
            <person name="Adefiranye O."/>
        </authorList>
    </citation>
    <scope>NUCLEOTIDE SEQUENCE</scope>
    <source>
        <strain evidence="2">PAPLE_T1</strain>
    </source>
</reference>
<gene>
    <name evidence="3" type="ORF">CD158_02140</name>
    <name evidence="2" type="ORF">QYH67_02980</name>
</gene>
<accession>A0AAP8TTU4</accession>
<dbReference type="Gene3D" id="1.10.150.260">
    <property type="entry name" value="YozE SAM-like"/>
    <property type="match status" value="1"/>
</dbReference>
<evidence type="ECO:0000313" key="3">
    <source>
        <dbReference type="EMBL" id="PNZ68972.1"/>
    </source>
</evidence>
<dbReference type="PIRSF" id="PIRSF037262">
    <property type="entry name" value="UCP037262"/>
    <property type="match status" value="1"/>
</dbReference>
<dbReference type="RefSeq" id="WP_059106798.1">
    <property type="nucleotide sequence ID" value="NZ_AP024589.1"/>
</dbReference>
<dbReference type="AlphaFoldDB" id="A0AAP8TTU4"/>
<dbReference type="InterPro" id="IPR010673">
    <property type="entry name" value="UPF0346"/>
</dbReference>
<dbReference type="Proteomes" id="UP001171687">
    <property type="component" value="Unassembled WGS sequence"/>
</dbReference>
<dbReference type="Pfam" id="PF06855">
    <property type="entry name" value="YozE_SAM_like"/>
    <property type="match status" value="1"/>
</dbReference>
<protein>
    <submittedName>
        <fullName evidence="3">YozE family protein</fullName>
    </submittedName>
</protein>
<evidence type="ECO:0000259" key="1">
    <source>
        <dbReference type="Pfam" id="PF06855"/>
    </source>
</evidence>
<sequence length="73" mass="8881">MKDHSFYQFMLTVRDRKGDEGILADEIYHDLSFPKYEKDFDTISKYIETQGTYSVPMSIFDNLYEEYTEWLKF</sequence>
<dbReference type="SUPFAM" id="SSF140652">
    <property type="entry name" value="YozE-like"/>
    <property type="match status" value="1"/>
</dbReference>
<evidence type="ECO:0000313" key="2">
    <source>
        <dbReference type="EMBL" id="MDN4532553.1"/>
    </source>
</evidence>
<evidence type="ECO:0000313" key="4">
    <source>
        <dbReference type="Proteomes" id="UP000242470"/>
    </source>
</evidence>
<dbReference type="GeneID" id="64982270"/>
<dbReference type="EMBL" id="PPQW01000007">
    <property type="protein sequence ID" value="PNZ68972.1"/>
    <property type="molecule type" value="Genomic_DNA"/>
</dbReference>
<dbReference type="InterPro" id="IPR036806">
    <property type="entry name" value="YozE_SAM-like_sf"/>
</dbReference>
<dbReference type="InterPro" id="IPR023089">
    <property type="entry name" value="YozE_SAM-like"/>
</dbReference>
<name>A0AAP8TTU4_9STAP</name>
<feature type="domain" description="YozE SAM-like" evidence="1">
    <location>
        <begin position="5"/>
        <end position="68"/>
    </location>
</feature>
<dbReference type="NCBIfam" id="NF010193">
    <property type="entry name" value="PRK13672.1"/>
    <property type="match status" value="1"/>
</dbReference>
<reference evidence="3 4" key="1">
    <citation type="submission" date="2017-08" db="EMBL/GenBank/DDBJ databases">
        <title>Draft genome sequences of 64 type strains of genus Staph aureus.</title>
        <authorList>
            <person name="Cole K."/>
            <person name="Golubchik T."/>
            <person name="Russell J."/>
            <person name="Foster D."/>
            <person name="Llewelyn M."/>
            <person name="Wilson D."/>
            <person name="Crook D."/>
            <person name="Paul J."/>
        </authorList>
    </citation>
    <scope>NUCLEOTIDE SEQUENCE [LARGE SCALE GENOMIC DNA]</scope>
    <source>
        <strain evidence="3 4">NCTC 12101</strain>
    </source>
</reference>